<keyword evidence="2" id="KW-1185">Reference proteome</keyword>
<dbReference type="RefSeq" id="WP_290261217.1">
    <property type="nucleotide sequence ID" value="NZ_JAUFQG010000004.1"/>
</dbReference>
<accession>A0ABV8V6W4</accession>
<proteinExistence type="predicted"/>
<gene>
    <name evidence="1" type="ORF">ACFOX3_14020</name>
</gene>
<dbReference type="EMBL" id="JBHSCX010000020">
    <property type="protein sequence ID" value="MFC4363428.1"/>
    <property type="molecule type" value="Genomic_DNA"/>
</dbReference>
<evidence type="ECO:0000313" key="1">
    <source>
        <dbReference type="EMBL" id="MFC4363428.1"/>
    </source>
</evidence>
<sequence>MTDKAHLELLSKLTKEFNSLAENHSHLAHSAVSHPESPHYALKFYASINPIGSELEHKKPATLETVDSWEKLNGELGLLVFLGEHGPEMVREYLDQHVYYDNLYFYTKNTISRCEIYHKDGTSKSISIQRLILDDTGKPTVMLEINQGSPLITTYRVSEEKMYVASCYPFEGAWKKHQNLTVSYLDEKILYIVDEKSGAHLYSLNDQDSDLDSLIDKYHNTALDLIISGLSDSPPEFKDVCGVVLEYMTESPFPPSIGLPTYGEREGKQYEDYALGWLNAAELHNFYECEFFSSNRDCETINARLRELEYEEVQTIAERFYIRLSKSITTSKDIRKILDTRADFFCTAHDYRYGTDLDILEKYVSKELLNACAMEIKRSEDADAKAVASNPNRAEAYRLLEIGSVKLPALVNAFNCGKYELRYGVYGQLSIRPISLEQGSFEINKDTATISPASLYNDYRIYHLNDGQLQAITYMSGSEAHQRTYFGQSEEGIEQIEVNLNTGEVVRYKFLEMRNGKAIKYVAVDEVIFNSETYEYEGDTISRITMLQDYIEFPTDPSQLDYLLTYNDAGALLEASSIQDKLDGSPKYTAEYRELAPLLDELLSLYTEASVKLVALSELEDNILLIFSPAAQYRFPFNVYIEGSDYRALAGERELKMGEKINRLNVRIIERSKYQDIKEQSHIEGLYEWLSERLTFSISMSIGQRVKIRFSSCAESRKPLPSVH</sequence>
<dbReference type="Proteomes" id="UP001595840">
    <property type="component" value="Unassembled WGS sequence"/>
</dbReference>
<reference evidence="2" key="1">
    <citation type="journal article" date="2019" name="Int. J. Syst. Evol. Microbiol.">
        <title>The Global Catalogue of Microorganisms (GCM) 10K type strain sequencing project: providing services to taxonomists for standard genome sequencing and annotation.</title>
        <authorList>
            <consortium name="The Broad Institute Genomics Platform"/>
            <consortium name="The Broad Institute Genome Sequencing Center for Infectious Disease"/>
            <person name="Wu L."/>
            <person name="Ma J."/>
        </authorList>
    </citation>
    <scope>NUCLEOTIDE SEQUENCE [LARGE SCALE GENOMIC DNA]</scope>
    <source>
        <strain evidence="2">CECT 8570</strain>
    </source>
</reference>
<organism evidence="1 2">
    <name type="scientific">Simiduia curdlanivorans</name>
    <dbReference type="NCBI Taxonomy" id="1492769"/>
    <lineage>
        <taxon>Bacteria</taxon>
        <taxon>Pseudomonadati</taxon>
        <taxon>Pseudomonadota</taxon>
        <taxon>Gammaproteobacteria</taxon>
        <taxon>Cellvibrionales</taxon>
        <taxon>Cellvibrionaceae</taxon>
        <taxon>Simiduia</taxon>
    </lineage>
</organism>
<comment type="caution">
    <text evidence="1">The sequence shown here is derived from an EMBL/GenBank/DDBJ whole genome shotgun (WGS) entry which is preliminary data.</text>
</comment>
<protein>
    <submittedName>
        <fullName evidence="1">Uncharacterized protein</fullName>
    </submittedName>
</protein>
<name>A0ABV8V6W4_9GAMM</name>
<evidence type="ECO:0000313" key="2">
    <source>
        <dbReference type="Proteomes" id="UP001595840"/>
    </source>
</evidence>